<sequence>MKPDFINHAHLAVAYSLVSCSSTGIRSWNKIRHADRARFFARNIHFPLVWFTVILILGVLLWIGVSSELNREKKNIEQNALKDVELLSRSYAEYLTRTIERLDQLTLQVKYDWEKSRGAYRLEEPARNGVFNFKYSAAITIVNRHGAPITSSFPFDNRTSWGDSDAYDYHRSHESNDLHIGMPSEGKISGRTVVRITRRLQDAKGNFNGMIVASVTPDYFFSFANTPVLGQGGLQALVGMDRVVRVAKESESKPSSLAPIFAMTPQQTVPVLLDGRKWFHDKKSRYVASSSLNGYPFFAIVGMSQDSVLARYTVHRDTIRNAAIAITTFLFVFAVIAVVMSLRLAWKSHRLDAVRNTYRIATEFGNEGYYIWSAIQDRNGYLVDFEIIDCNERGATFFGTSKEKLLNTQLSTVEFIRGYLYTLMQQSRIAMEKGFYEDDFEMQAHNQGWIHKRMLRCEDGLAVTFRDVSDRKAHEEELHRLATKDTLTNLPNRYWLMNHLPKALNEANEKQDSLAVLFIDLDDFKNINDTLGHSSGDSLLQVVASRLESVLRPGDSVVRLGGDEFTLLLESLPLQEDISLIANRIMQTFNQPFEIQQKMLTISASMGISRYPFDGRDAETLLKNADIAMYSAKADGKNKVRVYDKKLYEEIELRVDGERQLARAIQEDHFIVYYQPRVEAQTGRMVGMEALVRWAHPERGLIAPDHFIPLAESTGMILPLGRLVMEKVFCQIAAWQFQKLAVVPVSVNVSARQFDEGNVSEFIASCLNKYAVDPRFIEIELTESAMMGNFEQVRGEISSISALGIQIHVDDFGTGYSSLSLLYKFNMDVLKVDRAFTSQICNGKGGEIFFSSIVSMAKVLKMRVVAEGVETIEQLRVLQQLGCDEIQGYLVSKPIPSSDVPRLLDQSILLEQLN</sequence>
<dbReference type="InterPro" id="IPR035919">
    <property type="entry name" value="EAL_sf"/>
</dbReference>
<dbReference type="NCBIfam" id="TIGR00254">
    <property type="entry name" value="GGDEF"/>
    <property type="match status" value="1"/>
</dbReference>
<dbReference type="SUPFAM" id="SSF55073">
    <property type="entry name" value="Nucleotide cyclase"/>
    <property type="match status" value="1"/>
</dbReference>
<dbReference type="PANTHER" id="PTHR44757:SF2">
    <property type="entry name" value="BIOFILM ARCHITECTURE MAINTENANCE PROTEIN MBAA"/>
    <property type="match status" value="1"/>
</dbReference>
<dbReference type="PROSITE" id="PS50883">
    <property type="entry name" value="EAL"/>
    <property type="match status" value="1"/>
</dbReference>
<dbReference type="CDD" id="cd18773">
    <property type="entry name" value="PDC1_HK_sensor"/>
    <property type="match status" value="1"/>
</dbReference>
<dbReference type="SUPFAM" id="SSF141868">
    <property type="entry name" value="EAL domain-like"/>
    <property type="match status" value="1"/>
</dbReference>
<keyword evidence="1" id="KW-1133">Transmembrane helix</keyword>
<keyword evidence="5" id="KW-1185">Reference proteome</keyword>
<dbReference type="InterPro" id="IPR001633">
    <property type="entry name" value="EAL_dom"/>
</dbReference>
<organism evidence="4 5">
    <name type="scientific">Herminiimonas aquatilis</name>
    <dbReference type="NCBI Taxonomy" id="345342"/>
    <lineage>
        <taxon>Bacteria</taxon>
        <taxon>Pseudomonadati</taxon>
        <taxon>Pseudomonadota</taxon>
        <taxon>Betaproteobacteria</taxon>
        <taxon>Burkholderiales</taxon>
        <taxon>Oxalobacteraceae</taxon>
        <taxon>Herminiimonas</taxon>
    </lineage>
</organism>
<dbReference type="PROSITE" id="PS50887">
    <property type="entry name" value="GGDEF"/>
    <property type="match status" value="1"/>
</dbReference>
<proteinExistence type="predicted"/>
<dbReference type="InterPro" id="IPR029787">
    <property type="entry name" value="Nucleotide_cyclase"/>
</dbReference>
<dbReference type="Gene3D" id="3.20.20.450">
    <property type="entry name" value="EAL domain"/>
    <property type="match status" value="1"/>
</dbReference>
<protein>
    <submittedName>
        <fullName evidence="4">EAL domain-containing protein</fullName>
    </submittedName>
</protein>
<dbReference type="RefSeq" id="WP_012078775.1">
    <property type="nucleotide sequence ID" value="NZ_JBHTCC010000002.1"/>
</dbReference>
<dbReference type="Proteomes" id="UP001596379">
    <property type="component" value="Unassembled WGS sequence"/>
</dbReference>
<dbReference type="SUPFAM" id="SSF55785">
    <property type="entry name" value="PYP-like sensor domain (PAS domain)"/>
    <property type="match status" value="1"/>
</dbReference>
<feature type="domain" description="GGDEF" evidence="3">
    <location>
        <begin position="512"/>
        <end position="645"/>
    </location>
</feature>
<dbReference type="CDD" id="cd01949">
    <property type="entry name" value="GGDEF"/>
    <property type="match status" value="1"/>
</dbReference>
<keyword evidence="1" id="KW-0472">Membrane</keyword>
<keyword evidence="1" id="KW-0812">Transmembrane</keyword>
<dbReference type="PROSITE" id="PS51257">
    <property type="entry name" value="PROKAR_LIPOPROTEIN"/>
    <property type="match status" value="1"/>
</dbReference>
<dbReference type="InterPro" id="IPR000160">
    <property type="entry name" value="GGDEF_dom"/>
</dbReference>
<evidence type="ECO:0000313" key="4">
    <source>
        <dbReference type="EMBL" id="MFC7298710.1"/>
    </source>
</evidence>
<dbReference type="PANTHER" id="PTHR44757">
    <property type="entry name" value="DIGUANYLATE CYCLASE DGCP"/>
    <property type="match status" value="1"/>
</dbReference>
<gene>
    <name evidence="4" type="ORF">ACFQO0_09705</name>
</gene>
<dbReference type="SMART" id="SM00052">
    <property type="entry name" value="EAL"/>
    <property type="match status" value="1"/>
</dbReference>
<dbReference type="InterPro" id="IPR043128">
    <property type="entry name" value="Rev_trsase/Diguanyl_cyclase"/>
</dbReference>
<accession>A0ABW2J727</accession>
<comment type="caution">
    <text evidence="4">The sequence shown here is derived from an EMBL/GenBank/DDBJ whole genome shotgun (WGS) entry which is preliminary data.</text>
</comment>
<dbReference type="Pfam" id="PF00563">
    <property type="entry name" value="EAL"/>
    <property type="match status" value="1"/>
</dbReference>
<dbReference type="Pfam" id="PF00990">
    <property type="entry name" value="GGDEF"/>
    <property type="match status" value="1"/>
</dbReference>
<dbReference type="InterPro" id="IPR035965">
    <property type="entry name" value="PAS-like_dom_sf"/>
</dbReference>
<dbReference type="InterPro" id="IPR052155">
    <property type="entry name" value="Biofilm_reg_signaling"/>
</dbReference>
<reference evidence="5" key="1">
    <citation type="journal article" date="2019" name="Int. J. Syst. Evol. Microbiol.">
        <title>The Global Catalogue of Microorganisms (GCM) 10K type strain sequencing project: providing services to taxonomists for standard genome sequencing and annotation.</title>
        <authorList>
            <consortium name="The Broad Institute Genomics Platform"/>
            <consortium name="The Broad Institute Genome Sequencing Center for Infectious Disease"/>
            <person name="Wu L."/>
            <person name="Ma J."/>
        </authorList>
    </citation>
    <scope>NUCLEOTIDE SEQUENCE [LARGE SCALE GENOMIC DNA]</scope>
    <source>
        <strain evidence="5">CCUG 36956</strain>
    </source>
</reference>
<feature type="domain" description="EAL" evidence="2">
    <location>
        <begin position="654"/>
        <end position="908"/>
    </location>
</feature>
<dbReference type="EMBL" id="JBHTCC010000002">
    <property type="protein sequence ID" value="MFC7298710.1"/>
    <property type="molecule type" value="Genomic_DNA"/>
</dbReference>
<evidence type="ECO:0000313" key="5">
    <source>
        <dbReference type="Proteomes" id="UP001596379"/>
    </source>
</evidence>
<dbReference type="CDD" id="cd01948">
    <property type="entry name" value="EAL"/>
    <property type="match status" value="1"/>
</dbReference>
<dbReference type="Gene3D" id="3.30.450.20">
    <property type="entry name" value="PAS domain"/>
    <property type="match status" value="1"/>
</dbReference>
<name>A0ABW2J727_9BURK</name>
<evidence type="ECO:0000259" key="2">
    <source>
        <dbReference type="PROSITE" id="PS50883"/>
    </source>
</evidence>
<dbReference type="Gene3D" id="3.30.70.270">
    <property type="match status" value="1"/>
</dbReference>
<evidence type="ECO:0000256" key="1">
    <source>
        <dbReference type="SAM" id="Phobius"/>
    </source>
</evidence>
<evidence type="ECO:0000259" key="3">
    <source>
        <dbReference type="PROSITE" id="PS50887"/>
    </source>
</evidence>
<feature type="transmembrane region" description="Helical" evidence="1">
    <location>
        <begin position="44"/>
        <end position="65"/>
    </location>
</feature>
<feature type="transmembrane region" description="Helical" evidence="1">
    <location>
        <begin position="323"/>
        <end position="346"/>
    </location>
</feature>
<dbReference type="SMART" id="SM00267">
    <property type="entry name" value="GGDEF"/>
    <property type="match status" value="1"/>
</dbReference>